<dbReference type="EMBL" id="MCFC01000077">
    <property type="protein sequence ID" value="ORY23622.1"/>
    <property type="molecule type" value="Genomic_DNA"/>
</dbReference>
<organism evidence="3 4">
    <name type="scientific">Naematelia encephala</name>
    <dbReference type="NCBI Taxonomy" id="71784"/>
    <lineage>
        <taxon>Eukaryota</taxon>
        <taxon>Fungi</taxon>
        <taxon>Dikarya</taxon>
        <taxon>Basidiomycota</taxon>
        <taxon>Agaricomycotina</taxon>
        <taxon>Tremellomycetes</taxon>
        <taxon>Tremellales</taxon>
        <taxon>Naemateliaceae</taxon>
        <taxon>Naematelia</taxon>
    </lineage>
</organism>
<dbReference type="OrthoDB" id="2563640at2759"/>
<dbReference type="PROSITE" id="PS50090">
    <property type="entry name" value="MYB_LIKE"/>
    <property type="match status" value="1"/>
</dbReference>
<dbReference type="InterPro" id="IPR001005">
    <property type="entry name" value="SANT/Myb"/>
</dbReference>
<accession>A0A1Y2AMB4</accession>
<feature type="compositionally biased region" description="Low complexity" evidence="1">
    <location>
        <begin position="43"/>
        <end position="56"/>
    </location>
</feature>
<dbReference type="InterPro" id="IPR009057">
    <property type="entry name" value="Homeodomain-like_sf"/>
</dbReference>
<evidence type="ECO:0000313" key="4">
    <source>
        <dbReference type="Proteomes" id="UP000193986"/>
    </source>
</evidence>
<dbReference type="SUPFAM" id="SSF46689">
    <property type="entry name" value="Homeodomain-like"/>
    <property type="match status" value="1"/>
</dbReference>
<dbReference type="Proteomes" id="UP000193986">
    <property type="component" value="Unassembled WGS sequence"/>
</dbReference>
<dbReference type="InParanoid" id="A0A1Y2AMB4"/>
<proteinExistence type="predicted"/>
<evidence type="ECO:0000259" key="2">
    <source>
        <dbReference type="PROSITE" id="PS50090"/>
    </source>
</evidence>
<dbReference type="AlphaFoldDB" id="A0A1Y2AMB4"/>
<keyword evidence="4" id="KW-1185">Reference proteome</keyword>
<comment type="caution">
    <text evidence="3">The sequence shown here is derived from an EMBL/GenBank/DDBJ whole genome shotgun (WGS) entry which is preliminary data.</text>
</comment>
<sequence>MPAFKTHSVPRTPTLSTPQTSKPYSRPDPDLFSLSPETKPHLSSSSNNKLNTSSPSQFELKPNLGAKDQKSSPAGKARPWTADELKALFRFAIKNGAPGGDSGWEGVVDGRTGSQCRNAWRKRIVGLIEKALEEKSG</sequence>
<dbReference type="CDD" id="cd00167">
    <property type="entry name" value="SANT"/>
    <property type="match status" value="1"/>
</dbReference>
<reference evidence="3 4" key="1">
    <citation type="submission" date="2016-07" db="EMBL/GenBank/DDBJ databases">
        <title>Pervasive Adenine N6-methylation of Active Genes in Fungi.</title>
        <authorList>
            <consortium name="DOE Joint Genome Institute"/>
            <person name="Mondo S.J."/>
            <person name="Dannebaum R.O."/>
            <person name="Kuo R.C."/>
            <person name="Labutti K."/>
            <person name="Haridas S."/>
            <person name="Kuo A."/>
            <person name="Salamov A."/>
            <person name="Ahrendt S.R."/>
            <person name="Lipzen A."/>
            <person name="Sullivan W."/>
            <person name="Andreopoulos W.B."/>
            <person name="Clum A."/>
            <person name="Lindquist E."/>
            <person name="Daum C."/>
            <person name="Ramamoorthy G.K."/>
            <person name="Gryganskyi A."/>
            <person name="Culley D."/>
            <person name="Magnuson J.K."/>
            <person name="James T.Y."/>
            <person name="O'Malley M.A."/>
            <person name="Stajich J.E."/>
            <person name="Spatafora J.W."/>
            <person name="Visel A."/>
            <person name="Grigoriev I.V."/>
        </authorList>
    </citation>
    <scope>NUCLEOTIDE SEQUENCE [LARGE SCALE GENOMIC DNA]</scope>
    <source>
        <strain evidence="3 4">68-887.2</strain>
    </source>
</reference>
<protein>
    <recommendedName>
        <fullName evidence="2">Myb-like domain-containing protein</fullName>
    </recommendedName>
</protein>
<evidence type="ECO:0000313" key="3">
    <source>
        <dbReference type="EMBL" id="ORY23622.1"/>
    </source>
</evidence>
<evidence type="ECO:0000256" key="1">
    <source>
        <dbReference type="SAM" id="MobiDB-lite"/>
    </source>
</evidence>
<name>A0A1Y2AMB4_9TREE</name>
<feature type="region of interest" description="Disordered" evidence="1">
    <location>
        <begin position="1"/>
        <end position="79"/>
    </location>
</feature>
<gene>
    <name evidence="3" type="ORF">BCR39DRAFT_561880</name>
</gene>
<feature type="domain" description="Myb-like" evidence="2">
    <location>
        <begin position="72"/>
        <end position="124"/>
    </location>
</feature>
<feature type="compositionally biased region" description="Polar residues" evidence="1">
    <location>
        <begin position="9"/>
        <end position="23"/>
    </location>
</feature>